<feature type="domain" description="F-box" evidence="1">
    <location>
        <begin position="21"/>
        <end position="69"/>
    </location>
</feature>
<dbReference type="SMART" id="SM00256">
    <property type="entry name" value="FBOX"/>
    <property type="match status" value="1"/>
</dbReference>
<reference evidence="2 3" key="1">
    <citation type="submission" date="2012-08" db="EMBL/GenBank/DDBJ databases">
        <title>Oryza genome evolution.</title>
        <authorList>
            <person name="Wing R.A."/>
        </authorList>
    </citation>
    <scope>NUCLEOTIDE SEQUENCE</scope>
</reference>
<dbReference type="InterPro" id="IPR053197">
    <property type="entry name" value="F-box_SCFL_complex_component"/>
</dbReference>
<proteinExistence type="predicted"/>
<keyword evidence="3" id="KW-1185">Reference proteome</keyword>
<dbReference type="Gene3D" id="1.20.1280.50">
    <property type="match status" value="1"/>
</dbReference>
<dbReference type="InterPro" id="IPR001810">
    <property type="entry name" value="F-box_dom"/>
</dbReference>
<dbReference type="InterPro" id="IPR036047">
    <property type="entry name" value="F-box-like_dom_sf"/>
</dbReference>
<evidence type="ECO:0000313" key="3">
    <source>
        <dbReference type="Proteomes" id="UP000032180"/>
    </source>
</evidence>
<sequence>MEVGSPSKRGRVMAPKNAISRDFLSDLPVGILHHIMSFLDTCQAVRTCVLSRQWRNLWRSVPHHVLVQVDYLTEDEVVFKRFINWLLERRDPDAAINIFCLEYCIFEEENSENNSADKRSRILKVSNEEYCNLQLDHSVLTSKYLTRVVFNNVSLDQGFFEKLEMGCPAMQVLTLYGCVIVDIEISSKSLKILNFNECQFPDEDKSYISVPSVTSLTMYRPQGFVPVINGVAYLVTTSIDLNQCDDSIN</sequence>
<name>A0A0D9VD52_9ORYZ</name>
<dbReference type="EnsemblPlants" id="LPERR02G05870.1">
    <property type="protein sequence ID" value="LPERR02G05870.1"/>
    <property type="gene ID" value="LPERR02G05870"/>
</dbReference>
<accession>A0A0D9VD52</accession>
<evidence type="ECO:0000313" key="2">
    <source>
        <dbReference type="EnsemblPlants" id="LPERR02G05870.1"/>
    </source>
</evidence>
<dbReference type="Pfam" id="PF00646">
    <property type="entry name" value="F-box"/>
    <property type="match status" value="1"/>
</dbReference>
<reference evidence="2" key="3">
    <citation type="submission" date="2015-04" db="UniProtKB">
        <authorList>
            <consortium name="EnsemblPlants"/>
        </authorList>
    </citation>
    <scope>IDENTIFICATION</scope>
</reference>
<dbReference type="Gramene" id="LPERR02G05870.1">
    <property type="protein sequence ID" value="LPERR02G05870.1"/>
    <property type="gene ID" value="LPERR02G05870"/>
</dbReference>
<protein>
    <recommendedName>
        <fullName evidence="1">F-box domain-containing protein</fullName>
    </recommendedName>
</protein>
<dbReference type="PROSITE" id="PS50181">
    <property type="entry name" value="FBOX"/>
    <property type="match status" value="1"/>
</dbReference>
<dbReference type="SUPFAM" id="SSF81383">
    <property type="entry name" value="F-box domain"/>
    <property type="match status" value="1"/>
</dbReference>
<dbReference type="PANTHER" id="PTHR34223:SF26">
    <property type="entry name" value="OS02G0188900 PROTEIN"/>
    <property type="match status" value="1"/>
</dbReference>
<evidence type="ECO:0000259" key="1">
    <source>
        <dbReference type="PROSITE" id="PS50181"/>
    </source>
</evidence>
<dbReference type="InterPro" id="IPR053781">
    <property type="entry name" value="F-box_AtFBL13-like"/>
</dbReference>
<dbReference type="AlphaFoldDB" id="A0A0D9VD52"/>
<reference evidence="3" key="2">
    <citation type="submission" date="2013-12" db="EMBL/GenBank/DDBJ databases">
        <authorList>
            <person name="Yu Y."/>
            <person name="Lee S."/>
            <person name="de Baynast K."/>
            <person name="Wissotski M."/>
            <person name="Liu L."/>
            <person name="Talag J."/>
            <person name="Goicoechea J."/>
            <person name="Angelova A."/>
            <person name="Jetty R."/>
            <person name="Kudrna D."/>
            <person name="Golser W."/>
            <person name="Rivera L."/>
            <person name="Zhang J."/>
            <person name="Wing R."/>
        </authorList>
    </citation>
    <scope>NUCLEOTIDE SEQUENCE</scope>
</reference>
<dbReference type="SUPFAM" id="SSF52047">
    <property type="entry name" value="RNI-like"/>
    <property type="match status" value="1"/>
</dbReference>
<dbReference type="PANTHER" id="PTHR34223">
    <property type="entry name" value="OS11G0201299 PROTEIN"/>
    <property type="match status" value="1"/>
</dbReference>
<organism evidence="2 3">
    <name type="scientific">Leersia perrieri</name>
    <dbReference type="NCBI Taxonomy" id="77586"/>
    <lineage>
        <taxon>Eukaryota</taxon>
        <taxon>Viridiplantae</taxon>
        <taxon>Streptophyta</taxon>
        <taxon>Embryophyta</taxon>
        <taxon>Tracheophyta</taxon>
        <taxon>Spermatophyta</taxon>
        <taxon>Magnoliopsida</taxon>
        <taxon>Liliopsida</taxon>
        <taxon>Poales</taxon>
        <taxon>Poaceae</taxon>
        <taxon>BOP clade</taxon>
        <taxon>Oryzoideae</taxon>
        <taxon>Oryzeae</taxon>
        <taxon>Oryzinae</taxon>
        <taxon>Leersia</taxon>
    </lineage>
</organism>
<dbReference type="HOGENOM" id="CLU_003068_2_0_1"/>
<dbReference type="STRING" id="77586.A0A0D9VD52"/>
<dbReference type="CDD" id="cd22160">
    <property type="entry name" value="F-box_AtFBL13-like"/>
    <property type="match status" value="1"/>
</dbReference>
<dbReference type="Proteomes" id="UP000032180">
    <property type="component" value="Chromosome 2"/>
</dbReference>